<organism evidence="1">
    <name type="scientific">freshwater metagenome</name>
    <dbReference type="NCBI Taxonomy" id="449393"/>
    <lineage>
        <taxon>unclassified sequences</taxon>
        <taxon>metagenomes</taxon>
        <taxon>ecological metagenomes</taxon>
    </lineage>
</organism>
<reference evidence="1" key="1">
    <citation type="submission" date="2020-05" db="EMBL/GenBank/DDBJ databases">
        <authorList>
            <person name="Chiriac C."/>
            <person name="Salcher M."/>
            <person name="Ghai R."/>
            <person name="Kavagutti S V."/>
        </authorList>
    </citation>
    <scope>NUCLEOTIDE SEQUENCE</scope>
</reference>
<gene>
    <name evidence="1" type="ORF">UFOPK2169_01736</name>
</gene>
<dbReference type="AlphaFoldDB" id="A0A6J6LXK0"/>
<evidence type="ECO:0000313" key="1">
    <source>
        <dbReference type="EMBL" id="CAB4666597.1"/>
    </source>
</evidence>
<sequence length="166" mass="18415">MSPLEMQLHDLKNGPLHHFSDWPNKDMPRAAAGVYSIWNKSDDFIYVGMAGNGKTADDIAAALAKGRTTGLRDRLGSHASGRRSGDQFCVYVQDLLLLPQLTSDHIDKIVTRELAIDRLVRDYVHAHLSYRYVITEDGKAALELERNIINGALGDHPILNPPAGMR</sequence>
<proteinExistence type="predicted"/>
<accession>A0A6J6LXK0</accession>
<protein>
    <submittedName>
        <fullName evidence="1">Unannotated protein</fullName>
    </submittedName>
</protein>
<dbReference type="EMBL" id="CAEZWE010000111">
    <property type="protein sequence ID" value="CAB4666597.1"/>
    <property type="molecule type" value="Genomic_DNA"/>
</dbReference>
<name>A0A6J6LXK0_9ZZZZ</name>